<keyword evidence="5 7" id="KW-0472">Membrane</keyword>
<evidence type="ECO:0000256" key="5">
    <source>
        <dbReference type="ARBA" id="ARBA00023136"/>
    </source>
</evidence>
<proteinExistence type="inferred from homology"/>
<comment type="subcellular location">
    <subcellularLocation>
        <location evidence="1">Cell membrane</location>
        <topology evidence="1">Multi-pass membrane protein</topology>
    </subcellularLocation>
</comment>
<keyword evidence="3 7" id="KW-0812">Transmembrane</keyword>
<evidence type="ECO:0000256" key="7">
    <source>
        <dbReference type="SAM" id="Phobius"/>
    </source>
</evidence>
<comment type="similarity">
    <text evidence="6">Belongs to the ABC-4 integral membrane protein family.</text>
</comment>
<keyword evidence="10" id="KW-1185">Reference proteome</keyword>
<feature type="domain" description="ABC3 transporter permease C-terminal" evidence="8">
    <location>
        <begin position="772"/>
        <end position="879"/>
    </location>
</feature>
<dbReference type="GO" id="GO:0022857">
    <property type="term" value="F:transmembrane transporter activity"/>
    <property type="evidence" value="ECO:0007669"/>
    <property type="project" value="TreeGrafter"/>
</dbReference>
<dbReference type="PANTHER" id="PTHR30572">
    <property type="entry name" value="MEMBRANE COMPONENT OF TRANSPORTER-RELATED"/>
    <property type="match status" value="1"/>
</dbReference>
<feature type="transmembrane region" description="Helical" evidence="7">
    <location>
        <begin position="330"/>
        <end position="354"/>
    </location>
</feature>
<gene>
    <name evidence="9" type="ORF">Sru01_33000</name>
</gene>
<comment type="caution">
    <text evidence="9">The sequence shown here is derived from an EMBL/GenBank/DDBJ whole genome shotgun (WGS) entry which is preliminary data.</text>
</comment>
<feature type="transmembrane region" description="Helical" evidence="7">
    <location>
        <begin position="453"/>
        <end position="470"/>
    </location>
</feature>
<protein>
    <recommendedName>
        <fullName evidence="8">ABC3 transporter permease C-terminal domain-containing protein</fullName>
    </recommendedName>
</protein>
<dbReference type="EMBL" id="BOOU01000046">
    <property type="protein sequence ID" value="GII78318.1"/>
    <property type="molecule type" value="Genomic_DNA"/>
</dbReference>
<dbReference type="InterPro" id="IPR003838">
    <property type="entry name" value="ABC3_permease_C"/>
</dbReference>
<accession>A0A919R2X6</accession>
<keyword evidence="4 7" id="KW-1133">Transmembrane helix</keyword>
<feature type="transmembrane region" description="Helical" evidence="7">
    <location>
        <begin position="375"/>
        <end position="397"/>
    </location>
</feature>
<keyword evidence="2" id="KW-1003">Cell membrane</keyword>
<feature type="transmembrane region" description="Helical" evidence="7">
    <location>
        <begin position="865"/>
        <end position="886"/>
    </location>
</feature>
<feature type="transmembrane region" description="Helical" evidence="7">
    <location>
        <begin position="766"/>
        <end position="788"/>
    </location>
</feature>
<dbReference type="InterPro" id="IPR050250">
    <property type="entry name" value="Macrolide_Exporter_MacB"/>
</dbReference>
<evidence type="ECO:0000313" key="10">
    <source>
        <dbReference type="Proteomes" id="UP000655287"/>
    </source>
</evidence>
<dbReference type="AlphaFoldDB" id="A0A919R2X6"/>
<dbReference type="Proteomes" id="UP000655287">
    <property type="component" value="Unassembled WGS sequence"/>
</dbReference>
<organism evidence="9 10">
    <name type="scientific">Sphaerisporangium rufum</name>
    <dbReference type="NCBI Taxonomy" id="1381558"/>
    <lineage>
        <taxon>Bacteria</taxon>
        <taxon>Bacillati</taxon>
        <taxon>Actinomycetota</taxon>
        <taxon>Actinomycetes</taxon>
        <taxon>Streptosporangiales</taxon>
        <taxon>Streptosporangiaceae</taxon>
        <taxon>Sphaerisporangium</taxon>
    </lineage>
</organism>
<evidence type="ECO:0000256" key="3">
    <source>
        <dbReference type="ARBA" id="ARBA00022692"/>
    </source>
</evidence>
<dbReference type="Pfam" id="PF02687">
    <property type="entry name" value="FtsX"/>
    <property type="match status" value="1"/>
</dbReference>
<feature type="transmembrane region" description="Helical" evidence="7">
    <location>
        <begin position="809"/>
        <end position="835"/>
    </location>
</feature>
<feature type="transmembrane region" description="Helical" evidence="7">
    <location>
        <begin position="545"/>
        <end position="564"/>
    </location>
</feature>
<evidence type="ECO:0000256" key="6">
    <source>
        <dbReference type="ARBA" id="ARBA00038076"/>
    </source>
</evidence>
<evidence type="ECO:0000313" key="9">
    <source>
        <dbReference type="EMBL" id="GII78318.1"/>
    </source>
</evidence>
<evidence type="ECO:0000256" key="2">
    <source>
        <dbReference type="ARBA" id="ARBA00022475"/>
    </source>
</evidence>
<feature type="transmembrane region" description="Helical" evidence="7">
    <location>
        <begin position="409"/>
        <end position="432"/>
    </location>
</feature>
<sequence>MNPVLLLRVHRGTATVLALLAFSAVLLVAGLPRMFERSYDTSLRGTLDQVGANITDITVAMRPPGGVAGLSGEDQLRAAYTHFVAAAPPALAAVLDRRPGGHGHSAIKTYGTPVAGRIGSPPRAYQYVNVAWLEGADRRVRYVAGAAPGAPSVMRVPGRPDLGELPLFEVAVAAGPSRQMDLKIGTTLLLGNSRPVIARVTALFQPLEPGGPYWNHNLDALNVTVRRPPGGDVDENHITALTSTASIPLLSRQDRELSYEWVVPVRTTAIDARNAAATTGGVIEYRRELTTDAYRVLDYVSALGVSPYEVTTALPEMLQRFLARLATAQALLFLVLGGVLVVAAGVLGLATRLLAERLRPALALARARGASTGRIAGTGAAAVALAVLPPVLAGYGLTFLIPGPVTPVVHIGTLLLALAPIGYAAVLLPLTHRRPLADRREDMVARRVSPRRVVLEVLVVALALAGAYLLRTRGLATDAAARGGDPFLMLVPAALTVAAALITLRCYPYPLRLVAWLTARARPAVPFVGLALAARARSVTALPMLILLPALAVSVFGAVAGGTLDAAQRAAAWQATGAGARVDSAAELAPATVDRVRRVPGVRTVVPADRGTAQVGLSGRTATVVAIDLDAYRRLVAGTPLRVPQAPADPGGRAVPALVSPDLYALGSFEIGWHVRMQLAVKGVVQGGLPGVAFAERSLIVVPYDASRRAGSRDHTTMLLIGGDGVDQARLTEATGGRRDILVTTFEGSLAKVNDTPLTGTIKNSFALATVALAGYALLTVILALVIGATDRTRALSYLRTLGLSERQAAGLTVLEITPLVLLTACAGLALGLVLPAALGRGIDLSAYAGGQAVPAYQLNVTTPVLLAAGLVAVTMAGAFLHAAIGRRRSLGSILRVGE</sequence>
<dbReference type="GO" id="GO:0005886">
    <property type="term" value="C:plasma membrane"/>
    <property type="evidence" value="ECO:0007669"/>
    <property type="project" value="UniProtKB-SubCell"/>
</dbReference>
<evidence type="ECO:0000259" key="8">
    <source>
        <dbReference type="Pfam" id="PF02687"/>
    </source>
</evidence>
<dbReference type="RefSeq" id="WP_203985608.1">
    <property type="nucleotide sequence ID" value="NZ_BOOU01000046.1"/>
</dbReference>
<evidence type="ECO:0000256" key="4">
    <source>
        <dbReference type="ARBA" id="ARBA00022989"/>
    </source>
</evidence>
<reference evidence="9" key="1">
    <citation type="submission" date="2021-01" db="EMBL/GenBank/DDBJ databases">
        <title>Whole genome shotgun sequence of Sphaerisporangium rufum NBRC 109079.</title>
        <authorList>
            <person name="Komaki H."/>
            <person name="Tamura T."/>
        </authorList>
    </citation>
    <scope>NUCLEOTIDE SEQUENCE</scope>
    <source>
        <strain evidence="9">NBRC 109079</strain>
    </source>
</reference>
<dbReference type="PANTHER" id="PTHR30572:SF4">
    <property type="entry name" value="ABC TRANSPORTER PERMEASE YTRF"/>
    <property type="match status" value="1"/>
</dbReference>
<evidence type="ECO:0000256" key="1">
    <source>
        <dbReference type="ARBA" id="ARBA00004651"/>
    </source>
</evidence>
<feature type="transmembrane region" description="Helical" evidence="7">
    <location>
        <begin position="490"/>
        <end position="507"/>
    </location>
</feature>
<name>A0A919R2X6_9ACTN</name>